<name>A0A8S4NTB9_OWEFU</name>
<accession>A0A8S4NTB9</accession>
<reference evidence="2" key="1">
    <citation type="submission" date="2022-03" db="EMBL/GenBank/DDBJ databases">
        <authorList>
            <person name="Martin C."/>
        </authorList>
    </citation>
    <scope>NUCLEOTIDE SEQUENCE</scope>
</reference>
<feature type="signal peptide" evidence="1">
    <location>
        <begin position="1"/>
        <end position="24"/>
    </location>
</feature>
<comment type="caution">
    <text evidence="2">The sequence shown here is derived from an EMBL/GenBank/DDBJ whole genome shotgun (WGS) entry which is preliminary data.</text>
</comment>
<organism evidence="2 3">
    <name type="scientific">Owenia fusiformis</name>
    <name type="common">Polychaete worm</name>
    <dbReference type="NCBI Taxonomy" id="6347"/>
    <lineage>
        <taxon>Eukaryota</taxon>
        <taxon>Metazoa</taxon>
        <taxon>Spiralia</taxon>
        <taxon>Lophotrochozoa</taxon>
        <taxon>Annelida</taxon>
        <taxon>Polychaeta</taxon>
        <taxon>Sedentaria</taxon>
        <taxon>Canalipalpata</taxon>
        <taxon>Sabellida</taxon>
        <taxon>Oweniida</taxon>
        <taxon>Oweniidae</taxon>
        <taxon>Owenia</taxon>
    </lineage>
</organism>
<evidence type="ECO:0000256" key="1">
    <source>
        <dbReference type="SAM" id="SignalP"/>
    </source>
</evidence>
<sequence length="250" mass="27778">MAFIFDAALTTMVLVAALFARVYSAPVPGNTPTWNNPCGDGTSLTDPDTTADPAWASVAPGDVTHSEYYNEVSKAAGRAKRSVEDLQNQFVVKGRISTRRISSIANMNLDHMPVAPALSEAKEMAHHEDSLRRARTALSEVSVFVKHMIEEEENVFIGHTASSLLAEMKSLEQKYLYGGVMCNVHHTMIATKVSHDFDFAHESQIRDSIVDLLGEEEYRNMVNFIILRDMGKLFEFHELEFVELAKIAAS</sequence>
<protein>
    <submittedName>
        <fullName evidence="2">Uncharacterized protein</fullName>
    </submittedName>
</protein>
<dbReference type="Proteomes" id="UP000749559">
    <property type="component" value="Unassembled WGS sequence"/>
</dbReference>
<evidence type="ECO:0000313" key="3">
    <source>
        <dbReference type="Proteomes" id="UP000749559"/>
    </source>
</evidence>
<dbReference type="OrthoDB" id="6131027at2759"/>
<gene>
    <name evidence="2" type="ORF">OFUS_LOCUS10330</name>
</gene>
<feature type="chain" id="PRO_5035744471" evidence="1">
    <location>
        <begin position="25"/>
        <end position="250"/>
    </location>
</feature>
<dbReference type="EMBL" id="CAIIXF020000005">
    <property type="protein sequence ID" value="CAH1784077.1"/>
    <property type="molecule type" value="Genomic_DNA"/>
</dbReference>
<proteinExistence type="predicted"/>
<keyword evidence="1" id="KW-0732">Signal</keyword>
<dbReference type="AlphaFoldDB" id="A0A8S4NTB9"/>
<keyword evidence="3" id="KW-1185">Reference proteome</keyword>
<evidence type="ECO:0000313" key="2">
    <source>
        <dbReference type="EMBL" id="CAH1784077.1"/>
    </source>
</evidence>